<dbReference type="InterPro" id="IPR013103">
    <property type="entry name" value="RVT_2"/>
</dbReference>
<proteinExistence type="predicted"/>
<name>A0A438JZP4_VITVI</name>
<gene>
    <name evidence="2" type="primary">RE1_2770</name>
    <name evidence="2" type="ORF">CK203_017188</name>
</gene>
<organism evidence="2 3">
    <name type="scientific">Vitis vinifera</name>
    <name type="common">Grape</name>
    <dbReference type="NCBI Taxonomy" id="29760"/>
    <lineage>
        <taxon>Eukaryota</taxon>
        <taxon>Viridiplantae</taxon>
        <taxon>Streptophyta</taxon>
        <taxon>Embryophyta</taxon>
        <taxon>Tracheophyta</taxon>
        <taxon>Spermatophyta</taxon>
        <taxon>Magnoliopsida</taxon>
        <taxon>eudicotyledons</taxon>
        <taxon>Gunneridae</taxon>
        <taxon>Pentapetalae</taxon>
        <taxon>rosids</taxon>
        <taxon>Vitales</taxon>
        <taxon>Vitaceae</taxon>
        <taxon>Viteae</taxon>
        <taxon>Vitis</taxon>
    </lineage>
</organism>
<dbReference type="Proteomes" id="UP000288805">
    <property type="component" value="Unassembled WGS sequence"/>
</dbReference>
<dbReference type="Pfam" id="PF07727">
    <property type="entry name" value="RVT_2"/>
    <property type="match status" value="1"/>
</dbReference>
<sequence>MENQVYFEDTYLHGESKLGEDRWWESNQPLPIPSVVYCPMPSATTDLGRNIGTGPGPGLGSISGTGTSTHSGFILVQVHILISSTSKSLKIKNERPKTPISNVYCKRKKSIITSHVSIFDLVTVPCTVQEAIMFELWRKGMDEEMRALEKNQTWDIVELPKGKKTVGCKWIFNVKYKANGTLERYKARLVAKEYTQTYDIDYQETFAPVAKMNTIRILIHWQQILIGPYNNLM</sequence>
<dbReference type="AlphaFoldDB" id="A0A438JZP4"/>
<feature type="domain" description="Reverse transcriptase Ty1/copia-type" evidence="1">
    <location>
        <begin position="151"/>
        <end position="219"/>
    </location>
</feature>
<reference evidence="2 3" key="1">
    <citation type="journal article" date="2018" name="PLoS Genet.">
        <title>Population sequencing reveals clonal diversity and ancestral inbreeding in the grapevine cultivar Chardonnay.</title>
        <authorList>
            <person name="Roach M.J."/>
            <person name="Johnson D.L."/>
            <person name="Bohlmann J."/>
            <person name="van Vuuren H.J."/>
            <person name="Jones S.J."/>
            <person name="Pretorius I.S."/>
            <person name="Schmidt S.A."/>
            <person name="Borneman A.R."/>
        </authorList>
    </citation>
    <scope>NUCLEOTIDE SEQUENCE [LARGE SCALE GENOMIC DNA]</scope>
    <source>
        <strain evidence="3">cv. Chardonnay</strain>
        <tissue evidence="2">Leaf</tissue>
    </source>
</reference>
<comment type="caution">
    <text evidence="2">The sequence shown here is derived from an EMBL/GenBank/DDBJ whole genome shotgun (WGS) entry which is preliminary data.</text>
</comment>
<protein>
    <submittedName>
        <fullName evidence="2">Retrovirus-related Pol polyprotein from transposon RE1</fullName>
    </submittedName>
</protein>
<evidence type="ECO:0000313" key="3">
    <source>
        <dbReference type="Proteomes" id="UP000288805"/>
    </source>
</evidence>
<accession>A0A438JZP4</accession>
<dbReference type="EMBL" id="QGNW01000021">
    <property type="protein sequence ID" value="RVX14434.1"/>
    <property type="molecule type" value="Genomic_DNA"/>
</dbReference>
<evidence type="ECO:0000259" key="1">
    <source>
        <dbReference type="Pfam" id="PF07727"/>
    </source>
</evidence>
<evidence type="ECO:0000313" key="2">
    <source>
        <dbReference type="EMBL" id="RVX14434.1"/>
    </source>
</evidence>